<dbReference type="Proteomes" id="UP000095287">
    <property type="component" value="Unplaced"/>
</dbReference>
<feature type="transmembrane region" description="Helical" evidence="1">
    <location>
        <begin position="214"/>
        <end position="237"/>
    </location>
</feature>
<reference evidence="3" key="1">
    <citation type="submission" date="2016-11" db="UniProtKB">
        <authorList>
            <consortium name="WormBaseParasite"/>
        </authorList>
    </citation>
    <scope>IDENTIFICATION</scope>
</reference>
<keyword evidence="1" id="KW-1133">Transmembrane helix</keyword>
<keyword evidence="1" id="KW-0472">Membrane</keyword>
<dbReference type="AlphaFoldDB" id="A0A1I7ZSA3"/>
<keyword evidence="2" id="KW-1185">Reference proteome</keyword>
<keyword evidence="1" id="KW-0812">Transmembrane</keyword>
<dbReference type="WBParaSite" id="L893_g29040.t1">
    <property type="protein sequence ID" value="L893_g29040.t1"/>
    <property type="gene ID" value="L893_g29040"/>
</dbReference>
<sequence length="311" mass="36104">MSIPIGLQYQEKYERYFLFVTCIVIVVASLISLLVHIHRSKSLHRWGMLPVLLANCILYSLMNILYFVLYKDNYDYYTIREVDIKLVVWQGSVNDVTEVVMSLASTLLALDRVLVMTWPLLYHVHNMGRKLAAFSCFVTLGLYVVHSSLVLLMDVRPEETFFGLLVYFNYSIIEKVLPSALVIEALLHIVFCIHFQRFSRRAQNAIARKQAAQVGPLSIVYPLILLQVNHITLFQIVSHTLLCALPHLVIFVEHVCDWEMDWINCIYPFYSSAFCVSVLLFTLFTLYKLKPTKCFEKVHSNSVLYYMRQPT</sequence>
<evidence type="ECO:0000256" key="1">
    <source>
        <dbReference type="SAM" id="Phobius"/>
    </source>
</evidence>
<protein>
    <submittedName>
        <fullName evidence="3">G protein-coupled receptor</fullName>
    </submittedName>
</protein>
<organism evidence="2 3">
    <name type="scientific">Steinernema glaseri</name>
    <dbReference type="NCBI Taxonomy" id="37863"/>
    <lineage>
        <taxon>Eukaryota</taxon>
        <taxon>Metazoa</taxon>
        <taxon>Ecdysozoa</taxon>
        <taxon>Nematoda</taxon>
        <taxon>Chromadorea</taxon>
        <taxon>Rhabditida</taxon>
        <taxon>Tylenchina</taxon>
        <taxon>Panagrolaimomorpha</taxon>
        <taxon>Strongyloidoidea</taxon>
        <taxon>Steinernematidae</taxon>
        <taxon>Steinernema</taxon>
    </lineage>
</organism>
<feature type="transmembrane region" description="Helical" evidence="1">
    <location>
        <begin position="172"/>
        <end position="193"/>
    </location>
</feature>
<proteinExistence type="predicted"/>
<evidence type="ECO:0000313" key="3">
    <source>
        <dbReference type="WBParaSite" id="L893_g29040.t1"/>
    </source>
</evidence>
<feature type="transmembrane region" description="Helical" evidence="1">
    <location>
        <begin position="49"/>
        <end position="69"/>
    </location>
</feature>
<feature type="transmembrane region" description="Helical" evidence="1">
    <location>
        <begin position="131"/>
        <end position="152"/>
    </location>
</feature>
<name>A0A1I7ZSA3_9BILA</name>
<accession>A0A1I7ZSA3</accession>
<feature type="transmembrane region" description="Helical" evidence="1">
    <location>
        <begin position="16"/>
        <end position="37"/>
    </location>
</feature>
<feature type="transmembrane region" description="Helical" evidence="1">
    <location>
        <begin position="267"/>
        <end position="287"/>
    </location>
</feature>
<evidence type="ECO:0000313" key="2">
    <source>
        <dbReference type="Proteomes" id="UP000095287"/>
    </source>
</evidence>